<evidence type="ECO:0000313" key="2">
    <source>
        <dbReference type="EMBL" id="GGT92000.1"/>
    </source>
</evidence>
<evidence type="ECO:0000313" key="1">
    <source>
        <dbReference type="EMBL" id="BBD71996.1"/>
    </source>
</evidence>
<dbReference type="SUPFAM" id="SSF82784">
    <property type="entry name" value="OsmC-like"/>
    <property type="match status" value="1"/>
</dbReference>
<dbReference type="PANTHER" id="PTHR35368">
    <property type="entry name" value="HYDROPEROXIDE REDUCTASE"/>
    <property type="match status" value="1"/>
</dbReference>
<sequence>MTTITFAAEAKLEEEKVRVYVKDSELVVGTIGSDYPTPEELLLSAALSCLLLTLLYVAREMEVHLEEVDGYIEGDLDPAGFNGGAVPPGVLEVRYFVKVRSSDPRVSDVLNASERRCPLKDTLTRSVRVRVNWQLVHT</sequence>
<keyword evidence="3" id="KW-1185">Reference proteome</keyword>
<dbReference type="GeneID" id="38665888"/>
<evidence type="ECO:0000313" key="3">
    <source>
        <dbReference type="Proteomes" id="UP000276741"/>
    </source>
</evidence>
<accession>A0A348B1E4</accession>
<reference evidence="3" key="2">
    <citation type="submission" date="2018-04" db="EMBL/GenBank/DDBJ databases">
        <title>Complete genome sequence of Sulfodiicoccus acidiphilus strain HS-1.</title>
        <authorList>
            <person name="Sakai H.D."/>
            <person name="Kurosawa N."/>
        </authorList>
    </citation>
    <scope>NUCLEOTIDE SEQUENCE [LARGE SCALE GENOMIC DNA]</scope>
    <source>
        <strain evidence="3">HS-1</strain>
    </source>
</reference>
<organism evidence="1 3">
    <name type="scientific">Sulfodiicoccus acidiphilus</name>
    <dbReference type="NCBI Taxonomy" id="1670455"/>
    <lineage>
        <taxon>Archaea</taxon>
        <taxon>Thermoproteota</taxon>
        <taxon>Thermoprotei</taxon>
        <taxon>Sulfolobales</taxon>
        <taxon>Sulfolobaceae</taxon>
        <taxon>Sulfodiicoccus</taxon>
    </lineage>
</organism>
<dbReference type="RefSeq" id="WP_126449292.1">
    <property type="nucleotide sequence ID" value="NZ_AP018553.1"/>
</dbReference>
<dbReference type="OrthoDB" id="106754at2157"/>
<dbReference type="InterPro" id="IPR036102">
    <property type="entry name" value="OsmC/Ohrsf"/>
</dbReference>
<dbReference type="InterPro" id="IPR015946">
    <property type="entry name" value="KH_dom-like_a/b"/>
</dbReference>
<dbReference type="Proteomes" id="UP000276741">
    <property type="component" value="Chromosome"/>
</dbReference>
<dbReference type="Proteomes" id="UP000616143">
    <property type="component" value="Unassembled WGS sequence"/>
</dbReference>
<name>A0A348B1E4_9CREN</name>
<dbReference type="PANTHER" id="PTHR35368:SF1">
    <property type="entry name" value="HYDROPEROXIDE REDUCTASE"/>
    <property type="match status" value="1"/>
</dbReference>
<protein>
    <submittedName>
        <fullName evidence="1">Peroxiredoxin</fullName>
    </submittedName>
</protein>
<dbReference type="Pfam" id="PF02566">
    <property type="entry name" value="OsmC"/>
    <property type="match status" value="1"/>
</dbReference>
<reference evidence="2" key="4">
    <citation type="submission" date="2020-09" db="EMBL/GenBank/DDBJ databases">
        <authorList>
            <person name="Sun Q."/>
            <person name="Ohkuma M."/>
        </authorList>
    </citation>
    <scope>NUCLEOTIDE SEQUENCE</scope>
    <source>
        <strain evidence="2">JCM 31740</strain>
    </source>
</reference>
<reference evidence="1" key="3">
    <citation type="journal article" date="2019" name="BMC Res. Notes">
        <title>Complete genome sequence of the Sulfodiicoccus acidiphilus strain HS-1T, the first crenarchaeon that lacks polB3, isolated from an acidic hot spring in Ohwaku-dani, Hakone, Japan.</title>
        <authorList>
            <person name="Sakai H.D."/>
            <person name="Kurosawa N."/>
        </authorList>
    </citation>
    <scope>NUCLEOTIDE SEQUENCE</scope>
    <source>
        <strain evidence="1">HS-1</strain>
    </source>
</reference>
<proteinExistence type="predicted"/>
<dbReference type="KEGG" id="sacd:HS1genome_0385"/>
<dbReference type="EMBL" id="BMQS01000005">
    <property type="protein sequence ID" value="GGT92000.1"/>
    <property type="molecule type" value="Genomic_DNA"/>
</dbReference>
<dbReference type="AlphaFoldDB" id="A0A348B1E4"/>
<dbReference type="InterPro" id="IPR003718">
    <property type="entry name" value="OsmC/Ohr_fam"/>
</dbReference>
<reference evidence="2" key="1">
    <citation type="journal article" date="2014" name="Int. J. Syst. Evol. Microbiol.">
        <title>Complete genome sequence of Corynebacterium casei LMG S-19264T (=DSM 44701T), isolated from a smear-ripened cheese.</title>
        <authorList>
            <consortium name="US DOE Joint Genome Institute (JGI-PGF)"/>
            <person name="Walter F."/>
            <person name="Albersmeier A."/>
            <person name="Kalinowski J."/>
            <person name="Ruckert C."/>
        </authorList>
    </citation>
    <scope>NUCLEOTIDE SEQUENCE</scope>
    <source>
        <strain evidence="2">JCM 31740</strain>
    </source>
</reference>
<dbReference type="Gene3D" id="3.30.300.20">
    <property type="match status" value="1"/>
</dbReference>
<gene>
    <name evidence="2" type="ORF">GCM10007116_07230</name>
    <name evidence="1" type="ORF">HS1genome_0385</name>
</gene>
<dbReference type="InterPro" id="IPR052924">
    <property type="entry name" value="OsmC/Ohr_hydroprdx_reductase"/>
</dbReference>
<dbReference type="EMBL" id="AP018553">
    <property type="protein sequence ID" value="BBD71996.1"/>
    <property type="molecule type" value="Genomic_DNA"/>
</dbReference>